<dbReference type="STRING" id="3218.A0A2K1KIA6"/>
<dbReference type="Gene3D" id="3.40.33.10">
    <property type="entry name" value="CAP"/>
    <property type="match status" value="1"/>
</dbReference>
<dbReference type="CDD" id="cd05381">
    <property type="entry name" value="CAP_PR-1"/>
    <property type="match status" value="1"/>
</dbReference>
<reference evidence="2 4" key="2">
    <citation type="journal article" date="2018" name="Plant J.">
        <title>The Physcomitrella patens chromosome-scale assembly reveals moss genome structure and evolution.</title>
        <authorList>
            <person name="Lang D."/>
            <person name="Ullrich K.K."/>
            <person name="Murat F."/>
            <person name="Fuchs J."/>
            <person name="Jenkins J."/>
            <person name="Haas F.B."/>
            <person name="Piednoel M."/>
            <person name="Gundlach H."/>
            <person name="Van Bel M."/>
            <person name="Meyberg R."/>
            <person name="Vives C."/>
            <person name="Morata J."/>
            <person name="Symeonidi A."/>
            <person name="Hiss M."/>
            <person name="Muchero W."/>
            <person name="Kamisugi Y."/>
            <person name="Saleh O."/>
            <person name="Blanc G."/>
            <person name="Decker E.L."/>
            <person name="van Gessel N."/>
            <person name="Grimwood J."/>
            <person name="Hayes R.D."/>
            <person name="Graham S.W."/>
            <person name="Gunter L.E."/>
            <person name="McDaniel S.F."/>
            <person name="Hoernstein S.N.W."/>
            <person name="Larsson A."/>
            <person name="Li F.W."/>
            <person name="Perroud P.F."/>
            <person name="Phillips J."/>
            <person name="Ranjan P."/>
            <person name="Rokshar D.S."/>
            <person name="Rothfels C.J."/>
            <person name="Schneider L."/>
            <person name="Shu S."/>
            <person name="Stevenson D.W."/>
            <person name="Thummler F."/>
            <person name="Tillich M."/>
            <person name="Villarreal Aguilar J.C."/>
            <person name="Widiez T."/>
            <person name="Wong G.K."/>
            <person name="Wymore A."/>
            <person name="Zhang Y."/>
            <person name="Zimmer A.D."/>
            <person name="Quatrano R.S."/>
            <person name="Mayer K.F.X."/>
            <person name="Goodstein D."/>
            <person name="Casacuberta J.M."/>
            <person name="Vandepoele K."/>
            <person name="Reski R."/>
            <person name="Cuming A.C."/>
            <person name="Tuskan G.A."/>
            <person name="Maumus F."/>
            <person name="Salse J."/>
            <person name="Schmutz J."/>
            <person name="Rensing S.A."/>
        </authorList>
    </citation>
    <scope>NUCLEOTIDE SEQUENCE [LARGE SCALE GENOMIC DNA]</scope>
    <source>
        <strain evidence="3 4">cv. Gransden 2004</strain>
    </source>
</reference>
<reference evidence="3" key="3">
    <citation type="submission" date="2020-12" db="UniProtKB">
        <authorList>
            <consortium name="EnsemblPlants"/>
        </authorList>
    </citation>
    <scope>IDENTIFICATION</scope>
</reference>
<keyword evidence="4" id="KW-1185">Reference proteome</keyword>
<dbReference type="SMART" id="SM00198">
    <property type="entry name" value="SCP"/>
    <property type="match status" value="1"/>
</dbReference>
<dbReference type="InterPro" id="IPR035940">
    <property type="entry name" value="CAP_sf"/>
</dbReference>
<dbReference type="EnsemblPlants" id="Pp3c5_3350V3.1">
    <property type="protein sequence ID" value="PAC:32952535.CDS.1"/>
    <property type="gene ID" value="Pp3c5_3350"/>
</dbReference>
<evidence type="ECO:0000313" key="3">
    <source>
        <dbReference type="EnsemblPlants" id="PAC:32952535.CDS.1"/>
    </source>
</evidence>
<dbReference type="PROSITE" id="PS01009">
    <property type="entry name" value="CRISP_1"/>
    <property type="match status" value="1"/>
</dbReference>
<dbReference type="RefSeq" id="XP_073390257.1">
    <property type="nucleotide sequence ID" value="XM_073534156.1"/>
</dbReference>
<dbReference type="PRINTS" id="PR00837">
    <property type="entry name" value="V5TPXLIKE"/>
</dbReference>
<dbReference type="PaxDb" id="3218-PP1S72_307V6.1"/>
<dbReference type="InterPro" id="IPR018244">
    <property type="entry name" value="Allrgn_V5/Tpx1_CS"/>
</dbReference>
<dbReference type="GO" id="GO:0005615">
    <property type="term" value="C:extracellular space"/>
    <property type="evidence" value="ECO:0000318"/>
    <property type="project" value="GO_Central"/>
</dbReference>
<proteinExistence type="predicted"/>
<dbReference type="InterPro" id="IPR001283">
    <property type="entry name" value="CRISP-related"/>
</dbReference>
<evidence type="ECO:0000259" key="1">
    <source>
        <dbReference type="SMART" id="SM00198"/>
    </source>
</evidence>
<dbReference type="InterPro" id="IPR014044">
    <property type="entry name" value="CAP_dom"/>
</dbReference>
<dbReference type="GeneID" id="112282304"/>
<sequence>MWACNPQLRLNCGTCGNTYHFEAVGMAYRCKHDLLLVAALIIFSADWKNLTTYAQTDIDEWLVAHNGARSDVGVAPLTWNSAAYDYALSYALTQADSCRPLTHSTDSPYGENLAWFSNASRTPTDAVALWVEEEQYYDYASNSCAEGETCGHYTQVVWGDTTSVGCASVDCSDGGIYFICSYDPPRNVEGERPYFSIFMHFAAATSTRVREDW</sequence>
<dbReference type="SUPFAM" id="SSF55797">
    <property type="entry name" value="PR-1-like"/>
    <property type="match status" value="1"/>
</dbReference>
<feature type="domain" description="SCP" evidence="1">
    <location>
        <begin position="56"/>
        <end position="190"/>
    </location>
</feature>
<dbReference type="PANTHER" id="PTHR10334">
    <property type="entry name" value="CYSTEINE-RICH SECRETORY PROTEIN-RELATED"/>
    <property type="match status" value="1"/>
</dbReference>
<dbReference type="OMA" id="THETNSC"/>
<dbReference type="AlphaFoldDB" id="A0A2K1KIA6"/>
<reference evidence="2 4" key="1">
    <citation type="journal article" date="2008" name="Science">
        <title>The Physcomitrella genome reveals evolutionary insights into the conquest of land by plants.</title>
        <authorList>
            <person name="Rensing S."/>
            <person name="Lang D."/>
            <person name="Zimmer A."/>
            <person name="Terry A."/>
            <person name="Salamov A."/>
            <person name="Shapiro H."/>
            <person name="Nishiyama T."/>
            <person name="Perroud P.-F."/>
            <person name="Lindquist E."/>
            <person name="Kamisugi Y."/>
            <person name="Tanahashi T."/>
            <person name="Sakakibara K."/>
            <person name="Fujita T."/>
            <person name="Oishi K."/>
            <person name="Shin-I T."/>
            <person name="Kuroki Y."/>
            <person name="Toyoda A."/>
            <person name="Suzuki Y."/>
            <person name="Hashimoto A."/>
            <person name="Yamaguchi K."/>
            <person name="Sugano A."/>
            <person name="Kohara Y."/>
            <person name="Fujiyama A."/>
            <person name="Anterola A."/>
            <person name="Aoki S."/>
            <person name="Ashton N."/>
            <person name="Barbazuk W.B."/>
            <person name="Barker E."/>
            <person name="Bennetzen J."/>
            <person name="Bezanilla M."/>
            <person name="Blankenship R."/>
            <person name="Cho S.H."/>
            <person name="Dutcher S."/>
            <person name="Estelle M."/>
            <person name="Fawcett J.A."/>
            <person name="Gundlach H."/>
            <person name="Hanada K."/>
            <person name="Heyl A."/>
            <person name="Hicks K.A."/>
            <person name="Hugh J."/>
            <person name="Lohr M."/>
            <person name="Mayer K."/>
            <person name="Melkozernov A."/>
            <person name="Murata T."/>
            <person name="Nelson D."/>
            <person name="Pils B."/>
            <person name="Prigge M."/>
            <person name="Reiss B."/>
            <person name="Renner T."/>
            <person name="Rombauts S."/>
            <person name="Rushton P."/>
            <person name="Sanderfoot A."/>
            <person name="Schween G."/>
            <person name="Shiu S.-H."/>
            <person name="Stueber K."/>
            <person name="Theodoulou F.L."/>
            <person name="Tu H."/>
            <person name="Van de Peer Y."/>
            <person name="Verrier P.J."/>
            <person name="Waters E."/>
            <person name="Wood A."/>
            <person name="Yang L."/>
            <person name="Cove D."/>
            <person name="Cuming A."/>
            <person name="Hasebe M."/>
            <person name="Lucas S."/>
            <person name="Mishler D.B."/>
            <person name="Reski R."/>
            <person name="Grigoriev I."/>
            <person name="Quatrano R.S."/>
            <person name="Boore J.L."/>
        </authorList>
    </citation>
    <scope>NUCLEOTIDE SEQUENCE [LARGE SCALE GENOMIC DNA]</scope>
    <source>
        <strain evidence="3 4">cv. Gransden 2004</strain>
    </source>
</reference>
<dbReference type="FunFam" id="3.40.33.10:FF:000004">
    <property type="entry name" value="CAP, cysteine-rich secretory protein, antigen 5"/>
    <property type="match status" value="1"/>
</dbReference>
<dbReference type="EnsemblPlants" id="Pp3c5_3350V3.2">
    <property type="protein sequence ID" value="PAC:32952536.CDS.1"/>
    <property type="gene ID" value="Pp3c5_3350"/>
</dbReference>
<dbReference type="Pfam" id="PF00188">
    <property type="entry name" value="CAP"/>
    <property type="match status" value="1"/>
</dbReference>
<dbReference type="OrthoDB" id="337038at2759"/>
<name>A0A2K1KIA6_PHYPA</name>
<dbReference type="EMBL" id="ABEU02000005">
    <property type="protein sequence ID" value="PNR53512.1"/>
    <property type="molecule type" value="Genomic_DNA"/>
</dbReference>
<dbReference type="RefSeq" id="XP_073390258.1">
    <property type="nucleotide sequence ID" value="XM_073534157.1"/>
</dbReference>
<gene>
    <name evidence="3" type="primary">LOC112282304</name>
    <name evidence="2" type="ORF">PHYPA_007187</name>
</gene>
<dbReference type="Gramene" id="Pp3c5_3350V3.1">
    <property type="protein sequence ID" value="PAC:32952535.CDS.1"/>
    <property type="gene ID" value="Pp3c5_3350"/>
</dbReference>
<protein>
    <recommendedName>
        <fullName evidence="1">SCP domain-containing protein</fullName>
    </recommendedName>
</protein>
<dbReference type="Proteomes" id="UP000006727">
    <property type="component" value="Chromosome 5"/>
</dbReference>
<organism evidence="2">
    <name type="scientific">Physcomitrium patens</name>
    <name type="common">Spreading-leaved earth moss</name>
    <name type="synonym">Physcomitrella patens</name>
    <dbReference type="NCBI Taxonomy" id="3218"/>
    <lineage>
        <taxon>Eukaryota</taxon>
        <taxon>Viridiplantae</taxon>
        <taxon>Streptophyta</taxon>
        <taxon>Embryophyta</taxon>
        <taxon>Bryophyta</taxon>
        <taxon>Bryophytina</taxon>
        <taxon>Bryopsida</taxon>
        <taxon>Funariidae</taxon>
        <taxon>Funariales</taxon>
        <taxon>Funariaceae</taxon>
        <taxon>Physcomitrium</taxon>
    </lineage>
</organism>
<dbReference type="Gramene" id="Pp3c5_3350V3.2">
    <property type="protein sequence ID" value="PAC:32952536.CDS.1"/>
    <property type="gene ID" value="Pp3c5_3350"/>
</dbReference>
<evidence type="ECO:0000313" key="2">
    <source>
        <dbReference type="EMBL" id="PNR53512.1"/>
    </source>
</evidence>
<evidence type="ECO:0000313" key="4">
    <source>
        <dbReference type="Proteomes" id="UP000006727"/>
    </source>
</evidence>
<accession>A0A2K1KIA6</accession>